<reference evidence="2" key="1">
    <citation type="journal article" date="2014" name="Int. J. Syst. Evol. Microbiol.">
        <title>Complete genome sequence of Corynebacterium casei LMG S-19264T (=DSM 44701T), isolated from a smear-ripened cheese.</title>
        <authorList>
            <consortium name="US DOE Joint Genome Institute (JGI-PGF)"/>
            <person name="Walter F."/>
            <person name="Albersmeier A."/>
            <person name="Kalinowski J."/>
            <person name="Ruckert C."/>
        </authorList>
    </citation>
    <scope>NUCLEOTIDE SEQUENCE</scope>
    <source>
        <strain evidence="2">JCM 15325</strain>
    </source>
</reference>
<evidence type="ECO:0000313" key="2">
    <source>
        <dbReference type="EMBL" id="GGL55439.1"/>
    </source>
</evidence>
<sequence length="213" mass="23500">MNYLGEWVSQLVLIVLFAVILELLLPARSFQRYVKFVVGLVLIVALMDPVIRLFQLDPVDLIRGLKTGQGNVQIQNETVGQKKEIESSQTAYIQEQVAVQMKDLVKEELNQQYGMSIKDLALSAKQGGKQGLLLQNVTVVLEKTGNPGNTSPPSVQAVRPVKEVSIRVGRQTPDQGPSKGNTQIEKIRSFLAGRWEIDKNLITLHMEGGGSVP</sequence>
<dbReference type="EMBL" id="BMOK01000007">
    <property type="protein sequence ID" value="GGL55439.1"/>
    <property type="molecule type" value="Genomic_DNA"/>
</dbReference>
<dbReference type="NCBIfam" id="TIGR02896">
    <property type="entry name" value="spore_III_AF"/>
    <property type="match status" value="1"/>
</dbReference>
<keyword evidence="1" id="KW-1133">Transmembrane helix</keyword>
<dbReference type="RefSeq" id="WP_188802917.1">
    <property type="nucleotide sequence ID" value="NZ_BMOK01000007.1"/>
</dbReference>
<dbReference type="AlphaFoldDB" id="A0A917W2I7"/>
<evidence type="ECO:0000256" key="1">
    <source>
        <dbReference type="SAM" id="Phobius"/>
    </source>
</evidence>
<dbReference type="InterPro" id="IPR014245">
    <property type="entry name" value="Spore_III_AF"/>
</dbReference>
<comment type="caution">
    <text evidence="2">The sequence shown here is derived from an EMBL/GenBank/DDBJ whole genome shotgun (WGS) entry which is preliminary data.</text>
</comment>
<evidence type="ECO:0000313" key="3">
    <source>
        <dbReference type="Proteomes" id="UP000654670"/>
    </source>
</evidence>
<name>A0A917W2I7_9BACL</name>
<protein>
    <submittedName>
        <fullName evidence="2">Stage III sporulation protein AF</fullName>
    </submittedName>
</protein>
<dbReference type="Proteomes" id="UP000654670">
    <property type="component" value="Unassembled WGS sequence"/>
</dbReference>
<keyword evidence="3" id="KW-1185">Reference proteome</keyword>
<reference evidence="2" key="2">
    <citation type="submission" date="2020-09" db="EMBL/GenBank/DDBJ databases">
        <authorList>
            <person name="Sun Q."/>
            <person name="Ohkuma M."/>
        </authorList>
    </citation>
    <scope>NUCLEOTIDE SEQUENCE</scope>
    <source>
        <strain evidence="2">JCM 15325</strain>
    </source>
</reference>
<organism evidence="2 3">
    <name type="scientific">Sporolactobacillus putidus</name>
    <dbReference type="NCBI Taxonomy" id="492735"/>
    <lineage>
        <taxon>Bacteria</taxon>
        <taxon>Bacillati</taxon>
        <taxon>Bacillota</taxon>
        <taxon>Bacilli</taxon>
        <taxon>Bacillales</taxon>
        <taxon>Sporolactobacillaceae</taxon>
        <taxon>Sporolactobacillus</taxon>
    </lineage>
</organism>
<feature type="transmembrane region" description="Helical" evidence="1">
    <location>
        <begin position="33"/>
        <end position="54"/>
    </location>
</feature>
<dbReference type="Pfam" id="PF09581">
    <property type="entry name" value="Spore_III_AF"/>
    <property type="match status" value="1"/>
</dbReference>
<feature type="transmembrane region" description="Helical" evidence="1">
    <location>
        <begin position="7"/>
        <end position="27"/>
    </location>
</feature>
<proteinExistence type="predicted"/>
<accession>A0A917W2I7</accession>
<keyword evidence="1" id="KW-0472">Membrane</keyword>
<gene>
    <name evidence="2" type="primary">spoIIIAF</name>
    <name evidence="2" type="ORF">GCM10007968_19500</name>
</gene>
<keyword evidence="1" id="KW-0812">Transmembrane</keyword>